<gene>
    <name evidence="2" type="ORF">Poli38472_014521</name>
</gene>
<evidence type="ECO:0000256" key="1">
    <source>
        <dbReference type="SAM" id="MobiDB-lite"/>
    </source>
</evidence>
<accession>A0A8K1CDB8</accession>
<dbReference type="OrthoDB" id="10348137at2759"/>
<name>A0A8K1CDB8_PYTOL</name>
<evidence type="ECO:0000313" key="2">
    <source>
        <dbReference type="EMBL" id="TMW61060.1"/>
    </source>
</evidence>
<evidence type="ECO:0000313" key="3">
    <source>
        <dbReference type="Proteomes" id="UP000794436"/>
    </source>
</evidence>
<evidence type="ECO:0008006" key="4">
    <source>
        <dbReference type="Google" id="ProtNLM"/>
    </source>
</evidence>
<dbReference type="AlphaFoldDB" id="A0A8K1CDB8"/>
<dbReference type="PANTHER" id="PTHR37558:SF1">
    <property type="entry name" value="HTH CENPB-TYPE DOMAIN-CONTAINING PROTEIN"/>
    <property type="match status" value="1"/>
</dbReference>
<protein>
    <recommendedName>
        <fullName evidence="4">Myb-like domain-containing protein</fullName>
    </recommendedName>
</protein>
<proteinExistence type="predicted"/>
<dbReference type="Proteomes" id="UP000794436">
    <property type="component" value="Unassembled WGS sequence"/>
</dbReference>
<comment type="caution">
    <text evidence="2">The sequence shown here is derived from an EMBL/GenBank/DDBJ whole genome shotgun (WGS) entry which is preliminary data.</text>
</comment>
<dbReference type="PANTHER" id="PTHR37558">
    <property type="entry name" value="HTH CENPB-TYPE DOMAIN-CONTAINING PROTEIN"/>
    <property type="match status" value="1"/>
</dbReference>
<feature type="compositionally biased region" description="Acidic residues" evidence="1">
    <location>
        <begin position="144"/>
        <end position="158"/>
    </location>
</feature>
<reference evidence="2" key="1">
    <citation type="submission" date="2019-03" db="EMBL/GenBank/DDBJ databases">
        <title>Long read genome sequence of the mycoparasitic Pythium oligandrum ATCC 38472 isolated from sugarbeet rhizosphere.</title>
        <authorList>
            <person name="Gaulin E."/>
        </authorList>
    </citation>
    <scope>NUCLEOTIDE SEQUENCE</scope>
    <source>
        <strain evidence="2">ATCC 38472_TT</strain>
    </source>
</reference>
<sequence length="229" mass="25772">MAPTAATEPRQFSYANDIALLQRTKQVKPWSQSRVMAGWESVATALEAESGFPPGKRGLAIRARFQYLLAQKNKMKSTAAMRRVGSDEEYAARERLLEEICREMSAHESTPAKGPKTKPAPAPHQSSGNGRESVSSVTGVSHLEDEEEEEESEEDDETAPSSKKRMRNDRGSYEQRKLRLLEKQVADQREHFQQQLALQREQIQLQQQQLLVILDLVQKVSNAARGDTP</sequence>
<feature type="region of interest" description="Disordered" evidence="1">
    <location>
        <begin position="106"/>
        <end position="175"/>
    </location>
</feature>
<keyword evidence="3" id="KW-1185">Reference proteome</keyword>
<dbReference type="EMBL" id="SPLM01000078">
    <property type="protein sequence ID" value="TMW61060.1"/>
    <property type="molecule type" value="Genomic_DNA"/>
</dbReference>
<feature type="compositionally biased region" description="Polar residues" evidence="1">
    <location>
        <begin position="124"/>
        <end position="139"/>
    </location>
</feature>
<organism evidence="2 3">
    <name type="scientific">Pythium oligandrum</name>
    <name type="common">Mycoparasitic fungus</name>
    <dbReference type="NCBI Taxonomy" id="41045"/>
    <lineage>
        <taxon>Eukaryota</taxon>
        <taxon>Sar</taxon>
        <taxon>Stramenopiles</taxon>
        <taxon>Oomycota</taxon>
        <taxon>Peronosporomycetes</taxon>
        <taxon>Pythiales</taxon>
        <taxon>Pythiaceae</taxon>
        <taxon>Pythium</taxon>
    </lineage>
</organism>